<dbReference type="Gene3D" id="1.20.1250.20">
    <property type="entry name" value="MFS general substrate transporter like domains"/>
    <property type="match status" value="1"/>
</dbReference>
<keyword evidence="3" id="KW-1003">Cell membrane</keyword>
<dbReference type="GO" id="GO:0015213">
    <property type="term" value="F:uridine transmembrane transporter activity"/>
    <property type="evidence" value="ECO:0007669"/>
    <property type="project" value="TreeGrafter"/>
</dbReference>
<dbReference type="Pfam" id="PF03825">
    <property type="entry name" value="Nuc_H_symport"/>
    <property type="match status" value="1"/>
</dbReference>
<name>A0A377D2B2_ECOLX</name>
<evidence type="ECO:0000256" key="7">
    <source>
        <dbReference type="SAM" id="Phobius"/>
    </source>
</evidence>
<keyword evidence="2" id="KW-0813">Transport</keyword>
<dbReference type="InterPro" id="IPR036259">
    <property type="entry name" value="MFS_trans_sf"/>
</dbReference>
<evidence type="ECO:0000256" key="1">
    <source>
        <dbReference type="ARBA" id="ARBA00004651"/>
    </source>
</evidence>
<reference evidence="9 10" key="1">
    <citation type="submission" date="2018-06" db="EMBL/GenBank/DDBJ databases">
        <authorList>
            <consortium name="Pathogen Informatics"/>
            <person name="Doyle S."/>
        </authorList>
    </citation>
    <scope>NUCLEOTIDE SEQUENCE [LARGE SCALE GENOMIC DNA]</scope>
    <source>
        <strain evidence="9 10">NCTC9962</strain>
    </source>
</reference>
<gene>
    <name evidence="9" type="primary">xapB_1</name>
    <name evidence="9" type="ORF">NCTC9962_06406</name>
</gene>
<accession>A0A377D2B2</accession>
<dbReference type="SUPFAM" id="SSF103473">
    <property type="entry name" value="MFS general substrate transporter"/>
    <property type="match status" value="1"/>
</dbReference>
<evidence type="ECO:0000313" key="9">
    <source>
        <dbReference type="EMBL" id="STM14989.1"/>
    </source>
</evidence>
<dbReference type="PROSITE" id="PS50850">
    <property type="entry name" value="MFS"/>
    <property type="match status" value="1"/>
</dbReference>
<evidence type="ECO:0000256" key="5">
    <source>
        <dbReference type="ARBA" id="ARBA00022989"/>
    </source>
</evidence>
<organism evidence="9 10">
    <name type="scientific">Escherichia coli</name>
    <dbReference type="NCBI Taxonomy" id="562"/>
    <lineage>
        <taxon>Bacteria</taxon>
        <taxon>Pseudomonadati</taxon>
        <taxon>Pseudomonadota</taxon>
        <taxon>Gammaproteobacteria</taxon>
        <taxon>Enterobacterales</taxon>
        <taxon>Enterobacteriaceae</taxon>
        <taxon>Escherichia</taxon>
    </lineage>
</organism>
<keyword evidence="5 7" id="KW-1133">Transmembrane helix</keyword>
<evidence type="ECO:0000313" key="10">
    <source>
        <dbReference type="Proteomes" id="UP000254052"/>
    </source>
</evidence>
<dbReference type="InterPro" id="IPR020846">
    <property type="entry name" value="MFS_dom"/>
</dbReference>
<dbReference type="PANTHER" id="PTHR23522:SF9">
    <property type="entry name" value="XANTHOSINE PERMEASE"/>
    <property type="match status" value="1"/>
</dbReference>
<evidence type="ECO:0000256" key="4">
    <source>
        <dbReference type="ARBA" id="ARBA00022692"/>
    </source>
</evidence>
<evidence type="ECO:0000256" key="3">
    <source>
        <dbReference type="ARBA" id="ARBA00022475"/>
    </source>
</evidence>
<keyword evidence="4 7" id="KW-0812">Transmembrane</keyword>
<proteinExistence type="predicted"/>
<protein>
    <submittedName>
        <fullName evidence="9">Xanthosine permease</fullName>
    </submittedName>
</protein>
<dbReference type="InterPro" id="IPR004740">
    <property type="entry name" value="Nuc_H_symport"/>
</dbReference>
<dbReference type="AlphaFoldDB" id="A0A377D2B2"/>
<feature type="transmembrane region" description="Helical" evidence="7">
    <location>
        <begin position="62"/>
        <end position="86"/>
    </location>
</feature>
<dbReference type="GO" id="GO:0005886">
    <property type="term" value="C:plasma membrane"/>
    <property type="evidence" value="ECO:0007669"/>
    <property type="project" value="UniProtKB-SubCell"/>
</dbReference>
<comment type="subcellular location">
    <subcellularLocation>
        <location evidence="1">Cell membrane</location>
        <topology evidence="1">Multi-pass membrane protein</topology>
    </subcellularLocation>
</comment>
<dbReference type="EMBL" id="UGED01000018">
    <property type="protein sequence ID" value="STM14989.1"/>
    <property type="molecule type" value="Genomic_DNA"/>
</dbReference>
<dbReference type="Proteomes" id="UP000254052">
    <property type="component" value="Unassembled WGS sequence"/>
</dbReference>
<sequence length="135" mass="15088">MLMSMVAWTLRFGFFAYGDPSTTGFILLLLSMIVYGCAFDFFNISGSVFVEQEVDSSIRASAQGLFMTMVNGVGAWVGSILSGMAVDYFSVDGVKDWQTIWLVFAGYALFLAVIFFFGFKYNHDPEKIKHRAVTH</sequence>
<dbReference type="PANTHER" id="PTHR23522">
    <property type="entry name" value="BLL5896 PROTEIN"/>
    <property type="match status" value="1"/>
</dbReference>
<evidence type="ECO:0000256" key="2">
    <source>
        <dbReference type="ARBA" id="ARBA00022448"/>
    </source>
</evidence>
<evidence type="ECO:0000256" key="6">
    <source>
        <dbReference type="ARBA" id="ARBA00023136"/>
    </source>
</evidence>
<feature type="transmembrane region" description="Helical" evidence="7">
    <location>
        <begin position="98"/>
        <end position="119"/>
    </location>
</feature>
<keyword evidence="6 7" id="KW-0472">Membrane</keyword>
<dbReference type="GO" id="GO:0015212">
    <property type="term" value="F:cytidine transmembrane transporter activity"/>
    <property type="evidence" value="ECO:0007669"/>
    <property type="project" value="TreeGrafter"/>
</dbReference>
<feature type="transmembrane region" description="Helical" evidence="7">
    <location>
        <begin position="28"/>
        <end position="50"/>
    </location>
</feature>
<feature type="domain" description="Major facilitator superfamily (MFS) profile" evidence="8">
    <location>
        <begin position="1"/>
        <end position="135"/>
    </location>
</feature>
<evidence type="ECO:0000259" key="8">
    <source>
        <dbReference type="PROSITE" id="PS50850"/>
    </source>
</evidence>